<accession>A0A8H6IU63</accession>
<name>A0A8H6IU63_9PEZI</name>
<proteinExistence type="predicted"/>
<protein>
    <submittedName>
        <fullName evidence="2">Uncharacterized protein</fullName>
    </submittedName>
</protein>
<reference evidence="2 3" key="1">
    <citation type="journal article" date="2020" name="Phytopathology">
        <title>Genome Sequence Resources of Colletotrichum truncatum, C. plurivorum, C. musicola, and C. sojae: Four Species Pathogenic to Soybean (Glycine max).</title>
        <authorList>
            <person name="Rogerio F."/>
            <person name="Boufleur T.R."/>
            <person name="Ciampi-Guillardi M."/>
            <person name="Sukno S.A."/>
            <person name="Thon M.R."/>
            <person name="Massola Junior N.S."/>
            <person name="Baroncelli R."/>
        </authorList>
    </citation>
    <scope>NUCLEOTIDE SEQUENCE [LARGE SCALE GENOMIC DNA]</scope>
    <source>
        <strain evidence="2 3">LFN0009</strain>
    </source>
</reference>
<evidence type="ECO:0000256" key="1">
    <source>
        <dbReference type="SAM" id="SignalP"/>
    </source>
</evidence>
<dbReference type="Proteomes" id="UP000652219">
    <property type="component" value="Unassembled WGS sequence"/>
</dbReference>
<dbReference type="EMBL" id="WIGN01000335">
    <property type="protein sequence ID" value="KAF6798729.1"/>
    <property type="molecule type" value="Genomic_DNA"/>
</dbReference>
<evidence type="ECO:0000313" key="3">
    <source>
        <dbReference type="Proteomes" id="UP000652219"/>
    </source>
</evidence>
<feature type="chain" id="PRO_5034634730" evidence="1">
    <location>
        <begin position="21"/>
        <end position="119"/>
    </location>
</feature>
<keyword evidence="1" id="KW-0732">Signal</keyword>
<dbReference type="AlphaFoldDB" id="A0A8H6IU63"/>
<organism evidence="2 3">
    <name type="scientific">Colletotrichum sojae</name>
    <dbReference type="NCBI Taxonomy" id="2175907"/>
    <lineage>
        <taxon>Eukaryota</taxon>
        <taxon>Fungi</taxon>
        <taxon>Dikarya</taxon>
        <taxon>Ascomycota</taxon>
        <taxon>Pezizomycotina</taxon>
        <taxon>Sordariomycetes</taxon>
        <taxon>Hypocreomycetidae</taxon>
        <taxon>Glomerellales</taxon>
        <taxon>Glomerellaceae</taxon>
        <taxon>Colletotrichum</taxon>
        <taxon>Colletotrichum orchidearum species complex</taxon>
    </lineage>
</organism>
<keyword evidence="3" id="KW-1185">Reference proteome</keyword>
<comment type="caution">
    <text evidence="2">The sequence shown here is derived from an EMBL/GenBank/DDBJ whole genome shotgun (WGS) entry which is preliminary data.</text>
</comment>
<feature type="signal peptide" evidence="1">
    <location>
        <begin position="1"/>
        <end position="20"/>
    </location>
</feature>
<evidence type="ECO:0000313" key="2">
    <source>
        <dbReference type="EMBL" id="KAF6798729.1"/>
    </source>
</evidence>
<gene>
    <name evidence="2" type="ORF">CSOJ01_12689</name>
</gene>
<sequence>MFFNVSLLTLLLATFARVFASPAHEPSVLGPQFGHHPARGMSIMSILPTPHDSKANTTLVKRDWKKKCKGVTLCNEEGLKGDCKSWCYEPDKFEDMIHSVRTNLRSVKLEKGVDCWFVQ</sequence>